<feature type="compositionally biased region" description="Low complexity" evidence="1">
    <location>
        <begin position="98"/>
        <end position="110"/>
    </location>
</feature>
<dbReference type="InterPro" id="IPR050149">
    <property type="entry name" value="Collagen_superfamily"/>
</dbReference>
<evidence type="ECO:0000256" key="1">
    <source>
        <dbReference type="SAM" id="MobiDB-lite"/>
    </source>
</evidence>
<feature type="compositionally biased region" description="Polar residues" evidence="1">
    <location>
        <begin position="62"/>
        <end position="83"/>
    </location>
</feature>
<dbReference type="EMBL" id="CP012850">
    <property type="protein sequence ID" value="ALI37238.1"/>
    <property type="molecule type" value="Genomic_DNA"/>
</dbReference>
<dbReference type="GO" id="GO:0005615">
    <property type="term" value="C:extracellular space"/>
    <property type="evidence" value="ECO:0007669"/>
    <property type="project" value="TreeGrafter"/>
</dbReference>
<dbReference type="PANTHER" id="PTHR24023">
    <property type="entry name" value="COLLAGEN ALPHA"/>
    <property type="match status" value="1"/>
</dbReference>
<dbReference type="PANTHER" id="PTHR24023:SF1112">
    <property type="entry name" value="COL_CUTICLE_N DOMAIN-CONTAINING PROTEIN-RELATED"/>
    <property type="match status" value="1"/>
</dbReference>
<feature type="compositionally biased region" description="Low complexity" evidence="1">
    <location>
        <begin position="48"/>
        <end position="61"/>
    </location>
</feature>
<feature type="compositionally biased region" description="Low complexity" evidence="1">
    <location>
        <begin position="133"/>
        <end position="151"/>
    </location>
</feature>
<dbReference type="RefSeq" id="WP_231100084.1">
    <property type="nucleotide sequence ID" value="NZ_CP012850.1"/>
</dbReference>
<dbReference type="KEGG" id="taa:NMY3_03051"/>
<protein>
    <submittedName>
        <fullName evidence="2">Collagen triple helix repeat (20 copies)</fullName>
    </submittedName>
</protein>
<dbReference type="Pfam" id="PF01391">
    <property type="entry name" value="Collagen"/>
    <property type="match status" value="1"/>
</dbReference>
<dbReference type="GeneID" id="75046266"/>
<feature type="region of interest" description="Disordered" evidence="1">
    <location>
        <begin position="37"/>
        <end position="161"/>
    </location>
</feature>
<gene>
    <name evidence="2" type="ORF">NMY3_03051</name>
</gene>
<accession>A0A654M0H9</accession>
<dbReference type="InterPro" id="IPR008160">
    <property type="entry name" value="Collagen"/>
</dbReference>
<organism evidence="2 3">
    <name type="scientific">Candidatus Nitrosocosmicus oleophilus</name>
    <dbReference type="NCBI Taxonomy" id="1353260"/>
    <lineage>
        <taxon>Archaea</taxon>
        <taxon>Nitrososphaerota</taxon>
        <taxon>Nitrososphaeria</taxon>
        <taxon>Nitrososphaerales</taxon>
        <taxon>Nitrososphaeraceae</taxon>
        <taxon>Candidatus Nitrosocosmicus</taxon>
    </lineage>
</organism>
<dbReference type="GO" id="GO:0030020">
    <property type="term" value="F:extracellular matrix structural constituent conferring tensile strength"/>
    <property type="evidence" value="ECO:0007669"/>
    <property type="project" value="TreeGrafter"/>
</dbReference>
<reference evidence="3" key="1">
    <citation type="submission" date="2015-10" db="EMBL/GenBank/DDBJ databases">
        <title>Niche specialization of a soil ammonia-oxidizing archaeon, Candidatus Nitrosocosmicus oleophilus.</title>
        <authorList>
            <person name="Jung M.-Y."/>
            <person name="Rhee S.-K."/>
        </authorList>
    </citation>
    <scope>NUCLEOTIDE SEQUENCE [LARGE SCALE GENOMIC DNA]</scope>
    <source>
        <strain evidence="3">MY3</strain>
    </source>
</reference>
<evidence type="ECO:0000313" key="3">
    <source>
        <dbReference type="Proteomes" id="UP000058925"/>
    </source>
</evidence>
<dbReference type="Proteomes" id="UP000058925">
    <property type="component" value="Chromosome"/>
</dbReference>
<proteinExistence type="predicted"/>
<evidence type="ECO:0000313" key="2">
    <source>
        <dbReference type="EMBL" id="ALI37238.1"/>
    </source>
</evidence>
<keyword evidence="3" id="KW-1185">Reference proteome</keyword>
<sequence length="245" mass="25373">MKITFVVIVLSILIIGISFGFVDSSMSNLVFGQSGNSLGQKGEGNKASQSETSSQETNQNSMCVSGESTSQSCNNLSGQNIGSAQVGKEGPEGPAGPQGPQGERGPQGIPGSNGERGPAGPQGTKGDTGSAGPMGNQGPQGPQGAIGSIGPEGPAGPNQIDDSNLYIVNNETEIPFNMNPVLVTVECDPGDIVLEHGYLAGFDSSFRMLGETPLEEGFEGWAFYLRNEADFSFDFEAIITCFDNP</sequence>
<name>A0A654M0H9_9ARCH</name>
<dbReference type="AlphaFoldDB" id="A0A654M0H9"/>
<dbReference type="GO" id="GO:0030198">
    <property type="term" value="P:extracellular matrix organization"/>
    <property type="evidence" value="ECO:0007669"/>
    <property type="project" value="TreeGrafter"/>
</dbReference>
<dbReference type="GO" id="GO:0031012">
    <property type="term" value="C:extracellular matrix"/>
    <property type="evidence" value="ECO:0007669"/>
    <property type="project" value="TreeGrafter"/>
</dbReference>
<keyword evidence="2" id="KW-0176">Collagen</keyword>